<accession>A0A9P6GYC6</accession>
<reference evidence="1 2" key="1">
    <citation type="journal article" date="2020" name="Genome Biol. Evol.">
        <title>Comparative genomics of strictly vertically transmitted, feminizing microsporidia endosymbionts of amphipod crustaceans.</title>
        <authorList>
            <person name="Cormier A."/>
            <person name="Chebbi M.A."/>
            <person name="Giraud I."/>
            <person name="Wattier R."/>
            <person name="Teixeira M."/>
            <person name="Gilbert C."/>
            <person name="Rigaud T."/>
            <person name="Cordaux R."/>
        </authorList>
    </citation>
    <scope>NUCLEOTIDE SEQUENCE [LARGE SCALE GENOMIC DNA]</scope>
    <source>
        <strain evidence="1 2">Ou3-Ou53</strain>
    </source>
</reference>
<name>A0A9P6GYC6_9MICR</name>
<protein>
    <submittedName>
        <fullName evidence="1">Uncharacterized protein</fullName>
    </submittedName>
</protein>
<keyword evidence="2" id="KW-1185">Reference proteome</keyword>
<comment type="caution">
    <text evidence="1">The sequence shown here is derived from an EMBL/GenBank/DDBJ whole genome shotgun (WGS) entry which is preliminary data.</text>
</comment>
<dbReference type="EMBL" id="SBJO01000705">
    <property type="protein sequence ID" value="KAF9758208.1"/>
    <property type="molecule type" value="Genomic_DNA"/>
</dbReference>
<proteinExistence type="predicted"/>
<evidence type="ECO:0000313" key="1">
    <source>
        <dbReference type="EMBL" id="KAF9758208.1"/>
    </source>
</evidence>
<evidence type="ECO:0000313" key="2">
    <source>
        <dbReference type="Proteomes" id="UP000740883"/>
    </source>
</evidence>
<dbReference type="AlphaFoldDB" id="A0A9P6GYC6"/>
<dbReference type="Proteomes" id="UP000740883">
    <property type="component" value="Unassembled WGS sequence"/>
</dbReference>
<gene>
    <name evidence="1" type="ORF">NGRA_3241</name>
</gene>
<sequence>MTFRNKMVLLSSYLSICLTSNEKFISKQNYISRQVYCDNITDNKESIFKKRKYNPITNEGTSLYVEHYQNRTEKNEKEQETENSYAYEQNQNTKKAKRLIYFEMKNIIAELKNLNTDIYADENSNCHPCREYYINHGKILPIVVKSDKVSLKKWKEVTNVFVMIFGKFYKFLMSQNFEFNSFEIFECKKTVENIDSFLSSVMDELMPMKLILPPNTYKGYFIRIEEFNKILCDKKYKVHGAMLHLSIYAKKLSRDMNFRDLIILLLHKIKNNNFLFHEIKSVILTVFYQYPTEEFELKDEEYVDDFKSIVSKIILLVETANYRKNCVEESERCVKNVNHLISRNLLLYFSKYNVIRREKRLKNCKETIIELIGTSSYSIIPIDPYNLIFIDFMLGKNNIVYNYCEPVLILKYNEKYKKYYNESMYSYVIKAIERLYTMVDIILKI</sequence>
<organism evidence="1 2">
    <name type="scientific">Nosema granulosis</name>
    <dbReference type="NCBI Taxonomy" id="83296"/>
    <lineage>
        <taxon>Eukaryota</taxon>
        <taxon>Fungi</taxon>
        <taxon>Fungi incertae sedis</taxon>
        <taxon>Microsporidia</taxon>
        <taxon>Nosematidae</taxon>
        <taxon>Nosema</taxon>
    </lineage>
</organism>